<evidence type="ECO:0000313" key="3">
    <source>
        <dbReference type="Proteomes" id="UP000255528"/>
    </source>
</evidence>
<gene>
    <name evidence="2" type="ORF">NCTC12119_04899</name>
</gene>
<feature type="transmembrane region" description="Helical" evidence="1">
    <location>
        <begin position="40"/>
        <end position="60"/>
    </location>
</feature>
<protein>
    <submittedName>
        <fullName evidence="2">Uncharacterized protein</fullName>
    </submittedName>
</protein>
<dbReference type="EMBL" id="UIGI01000002">
    <property type="protein sequence ID" value="SUY92869.1"/>
    <property type="molecule type" value="Genomic_DNA"/>
</dbReference>
<keyword evidence="1" id="KW-1133">Transmembrane helix</keyword>
<dbReference type="Proteomes" id="UP000255528">
    <property type="component" value="Unassembled WGS sequence"/>
</dbReference>
<dbReference type="RefSeq" id="WP_115632099.1">
    <property type="nucleotide sequence ID" value="NZ_UIGI01000002.1"/>
</dbReference>
<organism evidence="2 3">
    <name type="scientific">Buttiauxella agrestis</name>
    <dbReference type="NCBI Taxonomy" id="82977"/>
    <lineage>
        <taxon>Bacteria</taxon>
        <taxon>Pseudomonadati</taxon>
        <taxon>Pseudomonadota</taxon>
        <taxon>Gammaproteobacteria</taxon>
        <taxon>Enterobacterales</taxon>
        <taxon>Enterobacteriaceae</taxon>
        <taxon>Buttiauxella</taxon>
    </lineage>
</organism>
<accession>A0A381KNI6</accession>
<sequence length="124" mass="13952">MSVNLKKGLAYLSLNAVSLVAILTIWAVLMNNSIIRSEWFYWRAGLLVVIGQMILFSLFIKEFNKPLFGAALAFAPIVLWIIYFGFKSYLYWHMDADAVSNLHMPFIGGIGESVVVGLFIISDE</sequence>
<feature type="transmembrane region" description="Helical" evidence="1">
    <location>
        <begin position="102"/>
        <end position="121"/>
    </location>
</feature>
<evidence type="ECO:0000256" key="1">
    <source>
        <dbReference type="SAM" id="Phobius"/>
    </source>
</evidence>
<proteinExistence type="predicted"/>
<keyword evidence="1" id="KW-0812">Transmembrane</keyword>
<feature type="transmembrane region" description="Helical" evidence="1">
    <location>
        <begin position="67"/>
        <end position="86"/>
    </location>
</feature>
<feature type="transmembrane region" description="Helical" evidence="1">
    <location>
        <begin position="9"/>
        <end position="28"/>
    </location>
</feature>
<reference evidence="2 3" key="1">
    <citation type="submission" date="2018-06" db="EMBL/GenBank/DDBJ databases">
        <authorList>
            <consortium name="Pathogen Informatics"/>
            <person name="Doyle S."/>
        </authorList>
    </citation>
    <scope>NUCLEOTIDE SEQUENCE [LARGE SCALE GENOMIC DNA]</scope>
    <source>
        <strain evidence="2 3">NCTC12119</strain>
    </source>
</reference>
<name>A0A381KNI6_9ENTR</name>
<keyword evidence="1" id="KW-0472">Membrane</keyword>
<evidence type="ECO:0000313" key="2">
    <source>
        <dbReference type="EMBL" id="SUY92869.1"/>
    </source>
</evidence>
<dbReference type="AlphaFoldDB" id="A0A381KNI6"/>